<comment type="caution">
    <text evidence="8">The sequence shown here is derived from an EMBL/GenBank/DDBJ whole genome shotgun (WGS) entry which is preliminary data.</text>
</comment>
<name>A0ABQ9URA5_SAGOE</name>
<dbReference type="Pfam" id="PF00012">
    <property type="entry name" value="HSP70"/>
    <property type="match status" value="2"/>
</dbReference>
<gene>
    <name evidence="8" type="primary">HYOU1_3</name>
    <name evidence="8" type="ORF">P7K49_020931</name>
</gene>
<dbReference type="Proteomes" id="UP001266305">
    <property type="component" value="Unassembled WGS sequence"/>
</dbReference>
<keyword evidence="9" id="KW-1185">Reference proteome</keyword>
<dbReference type="InterPro" id="IPR043129">
    <property type="entry name" value="ATPase_NBD"/>
</dbReference>
<comment type="subcellular location">
    <subcellularLocation>
        <location evidence="1">Endoplasmic reticulum lumen</location>
    </subcellularLocation>
</comment>
<dbReference type="PANTHER" id="PTHR45639">
    <property type="entry name" value="HSC70CB, ISOFORM G-RELATED"/>
    <property type="match status" value="1"/>
</dbReference>
<evidence type="ECO:0000256" key="3">
    <source>
        <dbReference type="ARBA" id="ARBA00022729"/>
    </source>
</evidence>
<comment type="similarity">
    <text evidence="2">Belongs to the heat shock protein 70 family.</text>
</comment>
<evidence type="ECO:0000313" key="8">
    <source>
        <dbReference type="EMBL" id="KAK2099583.1"/>
    </source>
</evidence>
<dbReference type="Gene3D" id="3.30.30.30">
    <property type="match status" value="1"/>
</dbReference>
<dbReference type="PROSITE" id="PS00329">
    <property type="entry name" value="HSP70_2"/>
    <property type="match status" value="1"/>
</dbReference>
<evidence type="ECO:0000256" key="6">
    <source>
        <dbReference type="ARBA" id="ARBA00023186"/>
    </source>
</evidence>
<evidence type="ECO:0000313" key="9">
    <source>
        <dbReference type="Proteomes" id="UP001266305"/>
    </source>
</evidence>
<evidence type="ECO:0000256" key="7">
    <source>
        <dbReference type="ARBA" id="ARBA00040503"/>
    </source>
</evidence>
<dbReference type="PANTHER" id="PTHR45639:SF3">
    <property type="entry name" value="HYPOXIA UP-REGULATED PROTEIN 1"/>
    <property type="match status" value="1"/>
</dbReference>
<evidence type="ECO:0000256" key="4">
    <source>
        <dbReference type="ARBA" id="ARBA00022741"/>
    </source>
</evidence>
<dbReference type="InterPro" id="IPR013126">
    <property type="entry name" value="Hsp_70_fam"/>
</dbReference>
<keyword evidence="6" id="KW-0143">Chaperone</keyword>
<dbReference type="Gene3D" id="3.90.640.10">
    <property type="entry name" value="Actin, Chain A, domain 4"/>
    <property type="match status" value="2"/>
</dbReference>
<dbReference type="SUPFAM" id="SSF53067">
    <property type="entry name" value="Actin-like ATPase domain"/>
    <property type="match status" value="3"/>
</dbReference>
<dbReference type="CDD" id="cd10230">
    <property type="entry name" value="ASKHA_NBD_HSP70_HYOU1"/>
    <property type="match status" value="1"/>
</dbReference>
<dbReference type="EMBL" id="JASSZA010000010">
    <property type="protein sequence ID" value="KAK2099583.1"/>
    <property type="molecule type" value="Genomic_DNA"/>
</dbReference>
<evidence type="ECO:0000256" key="1">
    <source>
        <dbReference type="ARBA" id="ARBA00004319"/>
    </source>
</evidence>
<dbReference type="InterPro" id="IPR018181">
    <property type="entry name" value="Heat_shock_70_CS"/>
</dbReference>
<sequence length="407" mass="45745">MCVSVEASESFCGSYLGPTCLFLRESRRKTPVIVTLKENERFFGDSAASMAIKNPKATLRYFQHLLGKQADNPHVALYQARFPEHELTFDPQRQTVHFQISPQLQFSPEEVLGMVLNYSRSLAEDFAEQPIKDAVITVPVFFNQAERRAVLQAARMAGLKVLQLINDNTATALSYGVFRRKDINTTAQNIMFYDMGSGSTVCTIVTYQTVKTKEAGMQPQLQIRGVGFDRTLGGLEMELRLREHLAGLFNEQRKGQRAKDVRENPRAMAKLLREANRLKTVLSANADHMAQVPTNGWLRLYLSHVESGDPATELGCLCLAWPMFLPLPSSQRPIFLFLSYSPREQDPGKNPLTVPILPQIEGLMDDVDFKAKVTRVEFEELCADLFERVPGPVQQALQSAEMSLVSK</sequence>
<keyword evidence="5" id="KW-0067">ATP-binding</keyword>
<protein>
    <recommendedName>
        <fullName evidence="7">Hypoxia up-regulated protein 1</fullName>
    </recommendedName>
</protein>
<reference evidence="8 9" key="1">
    <citation type="submission" date="2023-05" db="EMBL/GenBank/DDBJ databases">
        <title>B98-5 Cell Line De Novo Hybrid Assembly: An Optical Mapping Approach.</title>
        <authorList>
            <person name="Kananen K."/>
            <person name="Auerbach J.A."/>
            <person name="Kautto E."/>
            <person name="Blachly J.S."/>
        </authorList>
    </citation>
    <scope>NUCLEOTIDE SEQUENCE [LARGE SCALE GENOMIC DNA]</scope>
    <source>
        <strain evidence="8">B95-8</strain>
        <tissue evidence="8">Cell line</tissue>
    </source>
</reference>
<keyword evidence="4" id="KW-0547">Nucleotide-binding</keyword>
<dbReference type="Gene3D" id="3.30.420.40">
    <property type="match status" value="3"/>
</dbReference>
<evidence type="ECO:0000256" key="2">
    <source>
        <dbReference type="ARBA" id="ARBA00007381"/>
    </source>
</evidence>
<keyword evidence="3" id="KW-0732">Signal</keyword>
<accession>A0ABQ9URA5</accession>
<organism evidence="8 9">
    <name type="scientific">Saguinus oedipus</name>
    <name type="common">Cotton-top tamarin</name>
    <name type="synonym">Oedipomidas oedipus</name>
    <dbReference type="NCBI Taxonomy" id="9490"/>
    <lineage>
        <taxon>Eukaryota</taxon>
        <taxon>Metazoa</taxon>
        <taxon>Chordata</taxon>
        <taxon>Craniata</taxon>
        <taxon>Vertebrata</taxon>
        <taxon>Euteleostomi</taxon>
        <taxon>Mammalia</taxon>
        <taxon>Eutheria</taxon>
        <taxon>Euarchontoglires</taxon>
        <taxon>Primates</taxon>
        <taxon>Haplorrhini</taxon>
        <taxon>Platyrrhini</taxon>
        <taxon>Cebidae</taxon>
        <taxon>Callitrichinae</taxon>
        <taxon>Saguinus</taxon>
    </lineage>
</organism>
<dbReference type="PRINTS" id="PR00301">
    <property type="entry name" value="HEATSHOCK70"/>
</dbReference>
<evidence type="ECO:0000256" key="5">
    <source>
        <dbReference type="ARBA" id="ARBA00022840"/>
    </source>
</evidence>
<proteinExistence type="inferred from homology"/>